<protein>
    <submittedName>
        <fullName evidence="8">Sigma-70 family RNA polymerase sigma factor</fullName>
    </submittedName>
</protein>
<dbReference type="Pfam" id="PF04542">
    <property type="entry name" value="Sigma70_r2"/>
    <property type="match status" value="1"/>
</dbReference>
<comment type="caution">
    <text evidence="8">The sequence shown here is derived from an EMBL/GenBank/DDBJ whole genome shotgun (WGS) entry which is preliminary data.</text>
</comment>
<dbReference type="SUPFAM" id="SSF88946">
    <property type="entry name" value="Sigma2 domain of RNA polymerase sigma factors"/>
    <property type="match status" value="1"/>
</dbReference>
<dbReference type="InterPro" id="IPR013249">
    <property type="entry name" value="RNA_pol_sigma70_r4_t2"/>
</dbReference>
<dbReference type="GO" id="GO:0016987">
    <property type="term" value="F:sigma factor activity"/>
    <property type="evidence" value="ECO:0007669"/>
    <property type="project" value="UniProtKB-KW"/>
</dbReference>
<dbReference type="PANTHER" id="PTHR43133">
    <property type="entry name" value="RNA POLYMERASE ECF-TYPE SIGMA FACTO"/>
    <property type="match status" value="1"/>
</dbReference>
<keyword evidence="3" id="KW-0731">Sigma factor</keyword>
<evidence type="ECO:0000256" key="3">
    <source>
        <dbReference type="ARBA" id="ARBA00023082"/>
    </source>
</evidence>
<organism evidence="8 9">
    <name type="scientific">Nocardioides islandensis</name>
    <dbReference type="NCBI Taxonomy" id="433663"/>
    <lineage>
        <taxon>Bacteria</taxon>
        <taxon>Bacillati</taxon>
        <taxon>Actinomycetota</taxon>
        <taxon>Actinomycetes</taxon>
        <taxon>Propionibacteriales</taxon>
        <taxon>Nocardioidaceae</taxon>
        <taxon>Nocardioides</taxon>
    </lineage>
</organism>
<dbReference type="InterPro" id="IPR007627">
    <property type="entry name" value="RNA_pol_sigma70_r2"/>
</dbReference>
<dbReference type="Gene3D" id="1.10.1740.10">
    <property type="match status" value="1"/>
</dbReference>
<keyword evidence="5" id="KW-0804">Transcription</keyword>
<dbReference type="Proteomes" id="UP000640489">
    <property type="component" value="Unassembled WGS sequence"/>
</dbReference>
<evidence type="ECO:0000256" key="5">
    <source>
        <dbReference type="ARBA" id="ARBA00023163"/>
    </source>
</evidence>
<dbReference type="GO" id="GO:0003677">
    <property type="term" value="F:DNA binding"/>
    <property type="evidence" value="ECO:0007669"/>
    <property type="project" value="UniProtKB-KW"/>
</dbReference>
<accession>A0A930YIF4</accession>
<reference evidence="8" key="1">
    <citation type="submission" date="2020-11" db="EMBL/GenBank/DDBJ databases">
        <title>Nocardioides sp. nov., isolated from Soil of Cynanchum wilfordii Hemsley rhizosphere.</title>
        <authorList>
            <person name="Lee J.-S."/>
            <person name="Suh M.K."/>
            <person name="Kim J.-S."/>
        </authorList>
    </citation>
    <scope>NUCLEOTIDE SEQUENCE</scope>
    <source>
        <strain evidence="8">KCTC 19275</strain>
    </source>
</reference>
<evidence type="ECO:0000259" key="7">
    <source>
        <dbReference type="Pfam" id="PF08281"/>
    </source>
</evidence>
<evidence type="ECO:0000256" key="4">
    <source>
        <dbReference type="ARBA" id="ARBA00023125"/>
    </source>
</evidence>
<evidence type="ECO:0000313" key="9">
    <source>
        <dbReference type="Proteomes" id="UP000640489"/>
    </source>
</evidence>
<dbReference type="InterPro" id="IPR036388">
    <property type="entry name" value="WH-like_DNA-bd_sf"/>
</dbReference>
<dbReference type="InterPro" id="IPR039425">
    <property type="entry name" value="RNA_pol_sigma-70-like"/>
</dbReference>
<dbReference type="AlphaFoldDB" id="A0A930YIF4"/>
<dbReference type="SUPFAM" id="SSF88659">
    <property type="entry name" value="Sigma3 and sigma4 domains of RNA polymerase sigma factors"/>
    <property type="match status" value="1"/>
</dbReference>
<dbReference type="InterPro" id="IPR014284">
    <property type="entry name" value="RNA_pol_sigma-70_dom"/>
</dbReference>
<keyword evidence="4" id="KW-0238">DNA-binding</keyword>
<keyword evidence="9" id="KW-1185">Reference proteome</keyword>
<feature type="domain" description="RNA polymerase sigma factor 70 region 4 type 2" evidence="7">
    <location>
        <begin position="121"/>
        <end position="172"/>
    </location>
</feature>
<evidence type="ECO:0000256" key="2">
    <source>
        <dbReference type="ARBA" id="ARBA00023015"/>
    </source>
</evidence>
<evidence type="ECO:0000313" key="8">
    <source>
        <dbReference type="EMBL" id="MBF4763949.1"/>
    </source>
</evidence>
<proteinExistence type="inferred from homology"/>
<dbReference type="Gene3D" id="1.10.10.10">
    <property type="entry name" value="Winged helix-like DNA-binding domain superfamily/Winged helix DNA-binding domain"/>
    <property type="match status" value="1"/>
</dbReference>
<dbReference type="InterPro" id="IPR013324">
    <property type="entry name" value="RNA_pol_sigma_r3/r4-like"/>
</dbReference>
<dbReference type="InterPro" id="IPR013325">
    <property type="entry name" value="RNA_pol_sigma_r2"/>
</dbReference>
<dbReference type="PANTHER" id="PTHR43133:SF58">
    <property type="entry name" value="ECF RNA POLYMERASE SIGMA FACTOR SIGD"/>
    <property type="match status" value="1"/>
</dbReference>
<sequence length="184" mass="19950">MVDDDDLIRRAKGGDGDAWRELYRAHAGRLVVWLRAVSGTDAALGPEDVAAEAWLTAAAKIAEFHGTAQEFGAWLFGIARRVAANARRRAGRRRTWGATPEDLDAFAPPVPAPDDVERTAWIRSVLADLPRREREVVACLEVIGLDVAATAEALGMSATAVRVARHRGLRRLRALTALVAHGMV</sequence>
<keyword evidence="2" id="KW-0805">Transcription regulation</keyword>
<feature type="domain" description="RNA polymerase sigma-70 region 2" evidence="6">
    <location>
        <begin position="22"/>
        <end position="93"/>
    </location>
</feature>
<evidence type="ECO:0000256" key="1">
    <source>
        <dbReference type="ARBA" id="ARBA00010641"/>
    </source>
</evidence>
<name>A0A930YIF4_9ACTN</name>
<dbReference type="EMBL" id="JADKPN010000007">
    <property type="protein sequence ID" value="MBF4763949.1"/>
    <property type="molecule type" value="Genomic_DNA"/>
</dbReference>
<dbReference type="RefSeq" id="WP_194707145.1">
    <property type="nucleotide sequence ID" value="NZ_JADKPN010000007.1"/>
</dbReference>
<evidence type="ECO:0000259" key="6">
    <source>
        <dbReference type="Pfam" id="PF04542"/>
    </source>
</evidence>
<dbReference type="GO" id="GO:0006352">
    <property type="term" value="P:DNA-templated transcription initiation"/>
    <property type="evidence" value="ECO:0007669"/>
    <property type="project" value="InterPro"/>
</dbReference>
<dbReference type="NCBIfam" id="TIGR02937">
    <property type="entry name" value="sigma70-ECF"/>
    <property type="match status" value="1"/>
</dbReference>
<gene>
    <name evidence="8" type="ORF">ISU07_12505</name>
</gene>
<dbReference type="Pfam" id="PF08281">
    <property type="entry name" value="Sigma70_r4_2"/>
    <property type="match status" value="1"/>
</dbReference>
<comment type="similarity">
    <text evidence="1">Belongs to the sigma-70 factor family. ECF subfamily.</text>
</comment>